<feature type="compositionally biased region" description="Polar residues" evidence="1">
    <location>
        <begin position="477"/>
        <end position="486"/>
    </location>
</feature>
<feature type="compositionally biased region" description="Polar residues" evidence="1">
    <location>
        <begin position="441"/>
        <end position="464"/>
    </location>
</feature>
<feature type="compositionally biased region" description="Basic and acidic residues" evidence="1">
    <location>
        <begin position="1012"/>
        <end position="1024"/>
    </location>
</feature>
<feature type="compositionally biased region" description="Polar residues" evidence="1">
    <location>
        <begin position="312"/>
        <end position="328"/>
    </location>
</feature>
<feature type="compositionally biased region" description="Polar residues" evidence="1">
    <location>
        <begin position="532"/>
        <end position="565"/>
    </location>
</feature>
<evidence type="ECO:0000256" key="2">
    <source>
        <dbReference type="SAM" id="Phobius"/>
    </source>
</evidence>
<feature type="compositionally biased region" description="Basic and acidic residues" evidence="1">
    <location>
        <begin position="253"/>
        <end position="270"/>
    </location>
</feature>
<keyword evidence="4" id="KW-1185">Reference proteome</keyword>
<dbReference type="OrthoDB" id="3230534at2759"/>
<feature type="region of interest" description="Disordered" evidence="1">
    <location>
        <begin position="130"/>
        <end position="1144"/>
    </location>
</feature>
<dbReference type="EMBL" id="LUEZ02000041">
    <property type="protein sequence ID" value="RDB24915.1"/>
    <property type="molecule type" value="Genomic_DNA"/>
</dbReference>
<feature type="compositionally biased region" description="Low complexity" evidence="1">
    <location>
        <begin position="958"/>
        <end position="967"/>
    </location>
</feature>
<dbReference type="STRING" id="39966.A0A369JX20"/>
<sequence length="1500" mass="164451">MVPGIHGQEASNTSNMIEVTCEIRLILIAAVVVLGSVDAVSGDMESPLPSVLPMPRLRLSRHTNLLDPASAGTSSNHLTDTPVAPVRNLNQEFDLDGDEDEQPTPRMTATATLHDIAETPAARLRALLSRTPVSSKPAPVPHPPPLSSDYESDFDPPNGINSTAPSFARESLKDIFSRALREPGNTPQKERSRPRRNSIDTSEVEASPRVQLERSKNKGKRRSLSDEEIENSYKSSRRSETSSRSSQAATFDLLRERLTNSHTQIKDQHLSEAMYDDTIPGNDSNDTATFLRDLNASTATPPAATSTPQQSLRMSTNSQLQFQSNLMDQDSEMQRAIEGFDSYEADGQSQRPVSSPSSRQPVPDARQGPPSPQDPRRSQSSLSISHKKSQSLEGFRGPLVRRVSEDLRSSSRTSSSHSGTSSHIDEQDRIREREREWNKPKTPNRSHTPELQHQSSHGRFSRSGSPAVGAPNRHTLSRQGSSNSLHSFDGASSRGSSFGSQAEYRERLAELERERNLERERDWNKRHPKVTRPTSSLSMHSSPGTDRPRTQSLANMSRPDSTQLLTPDRSLHRHHSYTHSSRATSPALSTTASHDGKLDSEEEEIVHERERNWNAPRPKWGQHEHSYRLGSPSQSYSPSGRPRAESLKSPVADGEAPGHRGQTPAQVASFRVNGVHGESNSTLPPRPLSPLPPAKTSASPRHGHHPSSPAQIPPPHSPLPPLSSTTAKGKAPEKSSLSNKPNVPSTDKSQTPSGSRPAYSFMRNRTPLPPLELEKETPERLPPSVKSIPPPSPSPTPGVRPSSRTSGTPKHSGIPVRSPKKSQALSKSNNAHPKVVDERSHTESPKSDPPPRTATIHSMHDVEEERSQPYYDINDHDEGDLAQEMTPTLRTIPPPPVEAFETPPPRSPSPLRQKTAADDENRLQKALATNSASMPLGPIDINTDSSVIQELSPPPSPSVELPAPSVSHSLLSTPPRRPSFNASRVEFQTPSPPKGLPALPGPPTSSEDEGGEPLRAHMPVRELPSDLTALKTPRPPGAWASTPAPPRIEQRPRLPSEEETEPENEHLLTPARNVHPDLTAAKTPRPPGAWASTPAPPTRQFTAQARLSSEDEHDSGLATPVASLSRASSLPPQTPWPPGAWMPTPRKSILKVRFDSHGSLSVEDSSKDVSGDNVDASVETEGPPSTSWNEDVTPRAVTPEPPTPVSPTARDIRSPSRKAPGIRVLDAFGREVPKQRVNNDALGMNSTPRSKSGIRVVDAMGRDVNEVDETVQQSADLTERDEPSVLLNRNEALVRVRQGLSDLASGLDDLDRANNDARLDYTRLGALNDVSRAARVTRQQLSDTLSSNEASLRDKLEPFRASMKKGKLFIPAVVDRRLSLFHTNSGLFWIALVLQVVLILIMYRVLVTKARDLFLTTYYDPFYPDLHLYTSRPDTLRHSMVSSSGTPWLSIPNTLLHEGWKSFTVQVWENLAIIIGSWQQLLWESLGSDDTPQIASWPPT</sequence>
<feature type="transmembrane region" description="Helical" evidence="2">
    <location>
        <begin position="1386"/>
        <end position="1406"/>
    </location>
</feature>
<feature type="compositionally biased region" description="Pro residues" evidence="1">
    <location>
        <begin position="990"/>
        <end position="1003"/>
    </location>
</feature>
<dbReference type="InParanoid" id="A0A369JX20"/>
<evidence type="ECO:0000256" key="1">
    <source>
        <dbReference type="SAM" id="MobiDB-lite"/>
    </source>
</evidence>
<feature type="compositionally biased region" description="Polar residues" evidence="1">
    <location>
        <begin position="821"/>
        <end position="831"/>
    </location>
</feature>
<feature type="compositionally biased region" description="Basic and acidic residues" evidence="1">
    <location>
        <begin position="423"/>
        <end position="439"/>
    </location>
</feature>
<name>A0A369JX20_HYPMA</name>
<comment type="caution">
    <text evidence="3">The sequence shown here is derived from an EMBL/GenBank/DDBJ whole genome shotgun (WGS) entry which is preliminary data.</text>
</comment>
<keyword evidence="2" id="KW-0472">Membrane</keyword>
<feature type="compositionally biased region" description="Pro residues" evidence="1">
    <location>
        <begin position="711"/>
        <end position="721"/>
    </location>
</feature>
<feature type="region of interest" description="Disordered" evidence="1">
    <location>
        <begin position="1158"/>
        <end position="1220"/>
    </location>
</feature>
<feature type="compositionally biased region" description="Basic and acidic residues" evidence="1">
    <location>
        <begin position="834"/>
        <end position="846"/>
    </location>
</feature>
<feature type="compositionally biased region" description="Polar residues" evidence="1">
    <location>
        <begin position="578"/>
        <end position="593"/>
    </location>
</feature>
<dbReference type="Proteomes" id="UP000076154">
    <property type="component" value="Unassembled WGS sequence"/>
</dbReference>
<feature type="compositionally biased region" description="Pro residues" evidence="1">
    <location>
        <begin position="788"/>
        <end position="798"/>
    </location>
</feature>
<feature type="compositionally biased region" description="Low complexity" evidence="1">
    <location>
        <begin position="296"/>
        <end position="311"/>
    </location>
</feature>
<feature type="compositionally biased region" description="Polar residues" evidence="1">
    <location>
        <begin position="735"/>
        <end position="754"/>
    </location>
</feature>
<feature type="compositionally biased region" description="Basic and acidic residues" evidence="1">
    <location>
        <begin position="858"/>
        <end position="867"/>
    </location>
</feature>
<feature type="compositionally biased region" description="Low complexity" evidence="1">
    <location>
        <begin position="410"/>
        <end position="422"/>
    </location>
</feature>
<organism evidence="3 4">
    <name type="scientific">Hypsizygus marmoreus</name>
    <name type="common">White beech mushroom</name>
    <name type="synonym">Agaricus marmoreus</name>
    <dbReference type="NCBI Taxonomy" id="39966"/>
    <lineage>
        <taxon>Eukaryota</taxon>
        <taxon>Fungi</taxon>
        <taxon>Dikarya</taxon>
        <taxon>Basidiomycota</taxon>
        <taxon>Agaricomycotina</taxon>
        <taxon>Agaricomycetes</taxon>
        <taxon>Agaricomycetidae</taxon>
        <taxon>Agaricales</taxon>
        <taxon>Tricholomatineae</taxon>
        <taxon>Lyophyllaceae</taxon>
        <taxon>Hypsizygus</taxon>
    </lineage>
</organism>
<feature type="compositionally biased region" description="Pro residues" evidence="1">
    <location>
        <begin position="684"/>
        <end position="693"/>
    </location>
</feature>
<feature type="compositionally biased region" description="Low complexity" evidence="1">
    <location>
        <begin position="348"/>
        <end position="368"/>
    </location>
</feature>
<keyword evidence="2" id="KW-0812">Transmembrane</keyword>
<proteinExistence type="predicted"/>
<gene>
    <name evidence="3" type="ORF">Hypma_008048</name>
</gene>
<keyword evidence="2" id="KW-1133">Transmembrane helix</keyword>
<accession>A0A369JX20</accession>
<evidence type="ECO:0000313" key="3">
    <source>
        <dbReference type="EMBL" id="RDB24915.1"/>
    </source>
</evidence>
<reference evidence="3" key="1">
    <citation type="submission" date="2018-04" db="EMBL/GenBank/DDBJ databases">
        <title>Whole genome sequencing of Hypsizygus marmoreus.</title>
        <authorList>
            <person name="Choi I.-G."/>
            <person name="Min B."/>
            <person name="Kim J.-G."/>
            <person name="Kim S."/>
            <person name="Oh Y.-L."/>
            <person name="Kong W.-S."/>
            <person name="Park H."/>
            <person name="Jeong J."/>
            <person name="Song E.-S."/>
        </authorList>
    </citation>
    <scope>NUCLEOTIDE SEQUENCE [LARGE SCALE GENOMIC DNA]</scope>
    <source>
        <strain evidence="3">51987-8</strain>
    </source>
</reference>
<feature type="compositionally biased region" description="Pro residues" evidence="1">
    <location>
        <begin position="892"/>
        <end position="908"/>
    </location>
</feature>
<feature type="compositionally biased region" description="Polar residues" evidence="1">
    <location>
        <begin position="980"/>
        <end position="989"/>
    </location>
</feature>
<feature type="compositionally biased region" description="Basic and acidic residues" evidence="1">
    <location>
        <begin position="170"/>
        <end position="181"/>
    </location>
</feature>
<feature type="compositionally biased region" description="Basic and acidic residues" evidence="1">
    <location>
        <begin position="503"/>
        <end position="525"/>
    </location>
</feature>
<evidence type="ECO:0000313" key="4">
    <source>
        <dbReference type="Proteomes" id="UP000076154"/>
    </source>
</evidence>
<protein>
    <submittedName>
        <fullName evidence="3">Uncharacterized protein</fullName>
    </submittedName>
</protein>